<name>A0ABC9YVF9_9NOCA</name>
<dbReference type="SMART" id="SM00421">
    <property type="entry name" value="HTH_LUXR"/>
    <property type="match status" value="1"/>
</dbReference>
<dbReference type="Proteomes" id="UP000037179">
    <property type="component" value="Unassembled WGS sequence"/>
</dbReference>
<dbReference type="AlphaFoldDB" id="A0ABC9YVF9"/>
<reference evidence="2 3" key="2">
    <citation type="journal article" date="2016" name="Genome Announc.">
        <title>Draft Genome Sequence of Erythromycin- and Oxytetracycline-Sensitive Nocardia seriolae Strain U-1 (NBRC 110359).</title>
        <authorList>
            <person name="Imajoh M."/>
            <person name="Sukeda M."/>
            <person name="Shimizu M."/>
            <person name="Yamane J."/>
            <person name="Ohnishi K."/>
            <person name="Oshima S."/>
        </authorList>
    </citation>
    <scope>NUCLEOTIDE SEQUENCE [LARGE SCALE GENOMIC DNA]</scope>
    <source>
        <strain evidence="2 3">U-1</strain>
    </source>
</reference>
<dbReference type="SUPFAM" id="SSF46894">
    <property type="entry name" value="C-terminal effector domain of the bipartite response regulators"/>
    <property type="match status" value="1"/>
</dbReference>
<dbReference type="GO" id="GO:0003677">
    <property type="term" value="F:DNA binding"/>
    <property type="evidence" value="ECO:0007669"/>
    <property type="project" value="UniProtKB-ARBA"/>
</dbReference>
<evidence type="ECO:0000313" key="3">
    <source>
        <dbReference type="Proteomes" id="UP000037179"/>
    </source>
</evidence>
<dbReference type="InterPro" id="IPR036388">
    <property type="entry name" value="WH-like_DNA-bd_sf"/>
</dbReference>
<dbReference type="Gene3D" id="1.10.10.10">
    <property type="entry name" value="Winged helix-like DNA-binding domain superfamily/Winged helix DNA-binding domain"/>
    <property type="match status" value="1"/>
</dbReference>
<protein>
    <submittedName>
        <fullName evidence="2">LuxR family transcriptional regulator</fullName>
    </submittedName>
</protein>
<comment type="caution">
    <text evidence="2">The sequence shown here is derived from an EMBL/GenBank/DDBJ whole genome shotgun (WGS) entry which is preliminary data.</text>
</comment>
<reference evidence="3" key="1">
    <citation type="submission" date="2015-07" db="EMBL/GenBank/DDBJ databases">
        <title>Nocardia seriolae U-1 whole genome shotgun sequence.</title>
        <authorList>
            <person name="Imajoh M."/>
            <person name="Fukumoto Y."/>
            <person name="Sukeda M."/>
            <person name="Yamane J."/>
            <person name="Yamasaki K."/>
            <person name="Shimizu M."/>
            <person name="Ohnishi K."/>
            <person name="Oshima S."/>
        </authorList>
    </citation>
    <scope>NUCLEOTIDE SEQUENCE [LARGE SCALE GENOMIC DNA]</scope>
    <source>
        <strain evidence="3">U-1</strain>
    </source>
</reference>
<organism evidence="2 3">
    <name type="scientific">Nocardia seriolae</name>
    <dbReference type="NCBI Taxonomy" id="37332"/>
    <lineage>
        <taxon>Bacteria</taxon>
        <taxon>Bacillati</taxon>
        <taxon>Actinomycetota</taxon>
        <taxon>Actinomycetes</taxon>
        <taxon>Mycobacteriales</taxon>
        <taxon>Nocardiaceae</taxon>
        <taxon>Nocardia</taxon>
    </lineage>
</organism>
<dbReference type="InterPro" id="IPR016032">
    <property type="entry name" value="Sig_transdc_resp-reg_C-effctor"/>
</dbReference>
<keyword evidence="3" id="KW-1185">Reference proteome</keyword>
<evidence type="ECO:0000313" key="2">
    <source>
        <dbReference type="EMBL" id="GAP29153.1"/>
    </source>
</evidence>
<feature type="domain" description="HTH luxR-type" evidence="1">
    <location>
        <begin position="133"/>
        <end position="190"/>
    </location>
</feature>
<dbReference type="PRINTS" id="PR00038">
    <property type="entry name" value="HTHLUXR"/>
</dbReference>
<dbReference type="Pfam" id="PF00196">
    <property type="entry name" value="GerE"/>
    <property type="match status" value="1"/>
</dbReference>
<accession>A0ABC9YVF9</accession>
<sequence length="204" mass="22255">MRLVIDVLDRLGRAALLVDGYGRVQHMNAAAHEIVDRSDGLSTDRGGVLSAVTPRDRAVLAASIAGIRNPGRRSIAVDSMMVVRPSNGRHYVLHILPIHRNGRSSARPPIVLVTVVEPDDSGRCASVDTWRTLYGLTPREAAVAEQVQRGEGLQTVADTLAVTLSTVRAHLQHVFEKTHTHRQAELARLLTVVEPIFDRPPPTP</sequence>
<gene>
    <name evidence="2" type="ORF">NSK11_contig00050-0019</name>
</gene>
<proteinExistence type="predicted"/>
<dbReference type="EMBL" id="BBYQ01000050">
    <property type="protein sequence ID" value="GAP29153.1"/>
    <property type="molecule type" value="Genomic_DNA"/>
</dbReference>
<evidence type="ECO:0000259" key="1">
    <source>
        <dbReference type="SMART" id="SM00421"/>
    </source>
</evidence>
<dbReference type="InterPro" id="IPR000792">
    <property type="entry name" value="Tscrpt_reg_LuxR_C"/>
</dbReference>